<keyword evidence="4" id="KW-1185">Reference proteome</keyword>
<evidence type="ECO:0000259" key="2">
    <source>
        <dbReference type="Pfam" id="PF13472"/>
    </source>
</evidence>
<organism evidence="3 4">
    <name type="scientific">Microbacterium resistens</name>
    <dbReference type="NCBI Taxonomy" id="156977"/>
    <lineage>
        <taxon>Bacteria</taxon>
        <taxon>Bacillati</taxon>
        <taxon>Actinomycetota</taxon>
        <taxon>Actinomycetes</taxon>
        <taxon>Micrococcales</taxon>
        <taxon>Microbacteriaceae</taxon>
        <taxon>Microbacterium</taxon>
    </lineage>
</organism>
<feature type="domain" description="SGNH hydrolase-type esterase" evidence="2">
    <location>
        <begin position="8"/>
        <end position="182"/>
    </location>
</feature>
<dbReference type="InterPro" id="IPR013830">
    <property type="entry name" value="SGNH_hydro"/>
</dbReference>
<dbReference type="PANTHER" id="PTHR43784">
    <property type="entry name" value="GDSL-LIKE LIPASE/ACYLHYDROLASE, PUTATIVE (AFU_ORTHOLOGUE AFUA_2G00820)-RELATED"/>
    <property type="match status" value="1"/>
</dbReference>
<dbReference type="PANTHER" id="PTHR43784:SF2">
    <property type="entry name" value="GDSL-LIKE LIPASE_ACYLHYDROLASE, PUTATIVE (AFU_ORTHOLOGUE AFUA_2G00820)-RELATED"/>
    <property type="match status" value="1"/>
</dbReference>
<proteinExistence type="predicted"/>
<sequence>MTAVRYVAIGDSFTEGVGDELPDGRVRGWADLAAQGWADALGSSISYANFAIRGKLAWPVVEEQLEPALALGPTHLSFNAGGNDMLRPRADIEHIADAFSRVLRRCDEMGTTLIVLSGANPAGQLPLGDLVQRRGDELSAAVLRRIQDRPDVVRALNWPDRELSSSPYWAEDRLHMNAHGHHRVAARVLDALGLDVPDSWWKPSTSVLAGNVGSWQYYRAHVAPWVVRRLTGRSSGDGRQPKHPVWTDVAPRAVQDTA</sequence>
<dbReference type="SUPFAM" id="SSF52266">
    <property type="entry name" value="SGNH hydrolase"/>
    <property type="match status" value="1"/>
</dbReference>
<dbReference type="EMBL" id="JAVDUM010000015">
    <property type="protein sequence ID" value="MDR6868510.1"/>
    <property type="molecule type" value="Genomic_DNA"/>
</dbReference>
<reference evidence="3 4" key="1">
    <citation type="submission" date="2023-07" db="EMBL/GenBank/DDBJ databases">
        <title>Sorghum-associated microbial communities from plants grown in Nebraska, USA.</title>
        <authorList>
            <person name="Schachtman D."/>
        </authorList>
    </citation>
    <scope>NUCLEOTIDE SEQUENCE [LARGE SCALE GENOMIC DNA]</scope>
    <source>
        <strain evidence="3 4">2980</strain>
    </source>
</reference>
<dbReference type="Gene3D" id="3.40.50.1110">
    <property type="entry name" value="SGNH hydrolase"/>
    <property type="match status" value="1"/>
</dbReference>
<accession>A0ABU1SFY0</accession>
<name>A0ABU1SFY0_9MICO</name>
<dbReference type="CDD" id="cd01832">
    <property type="entry name" value="SGNH_hydrolase_like_1"/>
    <property type="match status" value="1"/>
</dbReference>
<protein>
    <submittedName>
        <fullName evidence="3">Lysophospholipase L1-like esterase</fullName>
    </submittedName>
</protein>
<dbReference type="Pfam" id="PF13472">
    <property type="entry name" value="Lipase_GDSL_2"/>
    <property type="match status" value="1"/>
</dbReference>
<evidence type="ECO:0000313" key="4">
    <source>
        <dbReference type="Proteomes" id="UP001259347"/>
    </source>
</evidence>
<dbReference type="InterPro" id="IPR053140">
    <property type="entry name" value="GDSL_Rv0518-like"/>
</dbReference>
<feature type="region of interest" description="Disordered" evidence="1">
    <location>
        <begin position="232"/>
        <end position="258"/>
    </location>
</feature>
<dbReference type="Proteomes" id="UP001259347">
    <property type="component" value="Unassembled WGS sequence"/>
</dbReference>
<dbReference type="InterPro" id="IPR036514">
    <property type="entry name" value="SGNH_hydro_sf"/>
</dbReference>
<evidence type="ECO:0000313" key="3">
    <source>
        <dbReference type="EMBL" id="MDR6868510.1"/>
    </source>
</evidence>
<evidence type="ECO:0000256" key="1">
    <source>
        <dbReference type="SAM" id="MobiDB-lite"/>
    </source>
</evidence>
<dbReference type="RefSeq" id="WP_310022395.1">
    <property type="nucleotide sequence ID" value="NZ_JAVDUM010000015.1"/>
</dbReference>
<gene>
    <name evidence="3" type="ORF">J2Y69_003129</name>
</gene>
<comment type="caution">
    <text evidence="3">The sequence shown here is derived from an EMBL/GenBank/DDBJ whole genome shotgun (WGS) entry which is preliminary data.</text>
</comment>